<organism evidence="2 3">
    <name type="scientific">Tanacetum coccineum</name>
    <dbReference type="NCBI Taxonomy" id="301880"/>
    <lineage>
        <taxon>Eukaryota</taxon>
        <taxon>Viridiplantae</taxon>
        <taxon>Streptophyta</taxon>
        <taxon>Embryophyta</taxon>
        <taxon>Tracheophyta</taxon>
        <taxon>Spermatophyta</taxon>
        <taxon>Magnoliopsida</taxon>
        <taxon>eudicotyledons</taxon>
        <taxon>Gunneridae</taxon>
        <taxon>Pentapetalae</taxon>
        <taxon>asterids</taxon>
        <taxon>campanulids</taxon>
        <taxon>Asterales</taxon>
        <taxon>Asteraceae</taxon>
        <taxon>Asteroideae</taxon>
        <taxon>Anthemideae</taxon>
        <taxon>Anthemidinae</taxon>
        <taxon>Tanacetum</taxon>
    </lineage>
</organism>
<comment type="caution">
    <text evidence="2">The sequence shown here is derived from an EMBL/GenBank/DDBJ whole genome shotgun (WGS) entry which is preliminary data.</text>
</comment>
<evidence type="ECO:0000313" key="2">
    <source>
        <dbReference type="EMBL" id="GJT61609.1"/>
    </source>
</evidence>
<dbReference type="Proteomes" id="UP001151760">
    <property type="component" value="Unassembled WGS sequence"/>
</dbReference>
<sequence length="221" mass="25301">MKSLGTCYGERDESVKDTSYGSKLTSKFGKMDTGEDIGSFQGYRFSVIEPNDSVSISPVESRDAIIDENRFSSIPRPKDIIPNPVEFQRDDHSDDVPKAIDEEIGFIMENNTWVLSDLPPGSKPLGYRWIFKRKMKVDETIDKFKARLKIIKKFNHEDWSSMRTPMDPVENLKPNTGKPMDQLEYSRAIGCLMYDMTSTRPDIAYAVGRLTRFTSNPSRQH</sequence>
<proteinExistence type="predicted"/>
<evidence type="ECO:0000313" key="3">
    <source>
        <dbReference type="Proteomes" id="UP001151760"/>
    </source>
</evidence>
<keyword evidence="3" id="KW-1185">Reference proteome</keyword>
<evidence type="ECO:0000256" key="1">
    <source>
        <dbReference type="SAM" id="MobiDB-lite"/>
    </source>
</evidence>
<dbReference type="PANTHER" id="PTHR11439">
    <property type="entry name" value="GAG-POL-RELATED RETROTRANSPOSON"/>
    <property type="match status" value="1"/>
</dbReference>
<protein>
    <recommendedName>
        <fullName evidence="4">Reverse transcriptase Ty1/copia-type domain-containing protein</fullName>
    </recommendedName>
</protein>
<reference evidence="2" key="1">
    <citation type="journal article" date="2022" name="Int. J. Mol. Sci.">
        <title>Draft Genome of Tanacetum Coccineum: Genomic Comparison of Closely Related Tanacetum-Family Plants.</title>
        <authorList>
            <person name="Yamashiro T."/>
            <person name="Shiraishi A."/>
            <person name="Nakayama K."/>
            <person name="Satake H."/>
        </authorList>
    </citation>
    <scope>NUCLEOTIDE SEQUENCE</scope>
</reference>
<gene>
    <name evidence="2" type="ORF">Tco_1005142</name>
</gene>
<feature type="region of interest" description="Disordered" evidence="1">
    <location>
        <begin position="1"/>
        <end position="22"/>
    </location>
</feature>
<reference evidence="2" key="2">
    <citation type="submission" date="2022-01" db="EMBL/GenBank/DDBJ databases">
        <authorList>
            <person name="Yamashiro T."/>
            <person name="Shiraishi A."/>
            <person name="Satake H."/>
            <person name="Nakayama K."/>
        </authorList>
    </citation>
    <scope>NUCLEOTIDE SEQUENCE</scope>
</reference>
<dbReference type="PANTHER" id="PTHR11439:SF521">
    <property type="entry name" value="RNA-DIRECTED DNA POLYMERASE"/>
    <property type="match status" value="1"/>
</dbReference>
<dbReference type="EMBL" id="BQNB010017303">
    <property type="protein sequence ID" value="GJT61609.1"/>
    <property type="molecule type" value="Genomic_DNA"/>
</dbReference>
<evidence type="ECO:0008006" key="4">
    <source>
        <dbReference type="Google" id="ProtNLM"/>
    </source>
</evidence>
<name>A0ABQ5FF39_9ASTR</name>
<accession>A0ABQ5FF39</accession>